<dbReference type="PROSITE" id="PS51257">
    <property type="entry name" value="PROKAR_LIPOPROTEIN"/>
    <property type="match status" value="1"/>
</dbReference>
<dbReference type="EMBL" id="JACJLL010000165">
    <property type="protein sequence ID" value="MBM6820788.1"/>
    <property type="molecule type" value="Genomic_DNA"/>
</dbReference>
<feature type="domain" description="Solute-binding protein family 5" evidence="5">
    <location>
        <begin position="83"/>
        <end position="441"/>
    </location>
</feature>
<dbReference type="InterPro" id="IPR000914">
    <property type="entry name" value="SBP_5_dom"/>
</dbReference>
<evidence type="ECO:0000256" key="2">
    <source>
        <dbReference type="ARBA" id="ARBA00005695"/>
    </source>
</evidence>
<dbReference type="Gene3D" id="3.90.76.10">
    <property type="entry name" value="Dipeptide-binding Protein, Domain 1"/>
    <property type="match status" value="1"/>
</dbReference>
<dbReference type="InterPro" id="IPR039424">
    <property type="entry name" value="SBP_5"/>
</dbReference>
<dbReference type="SUPFAM" id="SSF53850">
    <property type="entry name" value="Periplasmic binding protein-like II"/>
    <property type="match status" value="1"/>
</dbReference>
<sequence>MNLKGVKALILTVSLSLIVGCGNKTVTQEDINNSENAAVTESNEKVLVYGSGDYSSINPALYEHGEINSLLFNGLTTHDKNNNIVPALAESWEYDKENLTYTFKLRKDVKWHDGEPFTAEDVKYTYEIITDPDVGSEIATNYEDIKEIQIVDDYTVKIILKNENVALLDYLTVGVIPKHILDGEDITTCDFNRNPIGTGPYKLSNWDEGQSITLVKNEDYFRNDPKIDKIIFKIVDDSKARVIQLKSGELDLAQVTPKDINTFQDNEDYVVNIMKTADYRGIMYNFNNQLFAENRELPNALSYAIDRQAMVDSILLGYGEVAYSPIQMGDYNNTDIEKFEYNPDKTKALLEEAGWTLGSDGVYEKNGTKLSFELVCKEGDQVRIDMANFAAQEFKVVGADVKVVVNSKIDWENQDSFLIGWGSPFDPDDHTYKVFSTNGGANYSAYSNSKIDELLVKARETDVYEERLKYYKEFQEEMTKDMPYTFFAYIDAIYVANSNLKGITTETVLGHHGVGIFWNVEEWDLE</sequence>
<comment type="caution">
    <text evidence="6">The sequence shown here is derived from an EMBL/GenBank/DDBJ whole genome shotgun (WGS) entry which is preliminary data.</text>
</comment>
<evidence type="ECO:0000259" key="5">
    <source>
        <dbReference type="Pfam" id="PF00496"/>
    </source>
</evidence>
<dbReference type="InterPro" id="IPR023765">
    <property type="entry name" value="SBP_5_CS"/>
</dbReference>
<dbReference type="PIRSF" id="PIRSF002741">
    <property type="entry name" value="MppA"/>
    <property type="match status" value="1"/>
</dbReference>
<dbReference type="Gene3D" id="3.40.190.10">
    <property type="entry name" value="Periplasmic binding protein-like II"/>
    <property type="match status" value="1"/>
</dbReference>
<keyword evidence="3" id="KW-0813">Transport</keyword>
<dbReference type="PANTHER" id="PTHR30290:SF9">
    <property type="entry name" value="OLIGOPEPTIDE-BINDING PROTEIN APPA"/>
    <property type="match status" value="1"/>
</dbReference>
<protein>
    <submittedName>
        <fullName evidence="6">ABC transporter substrate-binding protein</fullName>
    </submittedName>
</protein>
<reference evidence="6 7" key="1">
    <citation type="journal article" date="2021" name="Sci. Rep.">
        <title>The distribution of antibiotic resistance genes in chicken gut microbiota commensals.</title>
        <authorList>
            <person name="Juricova H."/>
            <person name="Matiasovicova J."/>
            <person name="Kubasova T."/>
            <person name="Cejkova D."/>
            <person name="Rychlik I."/>
        </authorList>
    </citation>
    <scope>NUCLEOTIDE SEQUENCE [LARGE SCALE GENOMIC DNA]</scope>
    <source>
        <strain evidence="6 7">An435</strain>
    </source>
</reference>
<keyword evidence="4" id="KW-0732">Signal</keyword>
<evidence type="ECO:0000313" key="6">
    <source>
        <dbReference type="EMBL" id="MBM6820788.1"/>
    </source>
</evidence>
<dbReference type="PANTHER" id="PTHR30290">
    <property type="entry name" value="PERIPLASMIC BINDING COMPONENT OF ABC TRANSPORTER"/>
    <property type="match status" value="1"/>
</dbReference>
<name>A0ABS2FLM1_9CLOT</name>
<comment type="subcellular location">
    <subcellularLocation>
        <location evidence="1">Cell membrane</location>
        <topology evidence="1">Lipid-anchor</topology>
    </subcellularLocation>
</comment>
<evidence type="ECO:0000256" key="1">
    <source>
        <dbReference type="ARBA" id="ARBA00004193"/>
    </source>
</evidence>
<accession>A0ABS2FLM1</accession>
<dbReference type="InterPro" id="IPR030678">
    <property type="entry name" value="Peptide/Ni-bd"/>
</dbReference>
<dbReference type="PROSITE" id="PS01040">
    <property type="entry name" value="SBP_BACTERIAL_5"/>
    <property type="match status" value="1"/>
</dbReference>
<dbReference type="Proteomes" id="UP000767334">
    <property type="component" value="Unassembled WGS sequence"/>
</dbReference>
<gene>
    <name evidence="6" type="ORF">H6A19_15840</name>
</gene>
<comment type="similarity">
    <text evidence="2">Belongs to the bacterial solute-binding protein 5 family.</text>
</comment>
<keyword evidence="7" id="KW-1185">Reference proteome</keyword>
<organism evidence="6 7">
    <name type="scientific">Clostridium saudiense</name>
    <dbReference type="NCBI Taxonomy" id="1414720"/>
    <lineage>
        <taxon>Bacteria</taxon>
        <taxon>Bacillati</taxon>
        <taxon>Bacillota</taxon>
        <taxon>Clostridia</taxon>
        <taxon>Eubacteriales</taxon>
        <taxon>Clostridiaceae</taxon>
        <taxon>Clostridium</taxon>
    </lineage>
</organism>
<evidence type="ECO:0000256" key="4">
    <source>
        <dbReference type="ARBA" id="ARBA00022729"/>
    </source>
</evidence>
<dbReference type="Pfam" id="PF00496">
    <property type="entry name" value="SBP_bac_5"/>
    <property type="match status" value="1"/>
</dbReference>
<dbReference type="Gene3D" id="3.10.105.10">
    <property type="entry name" value="Dipeptide-binding Protein, Domain 3"/>
    <property type="match status" value="1"/>
</dbReference>
<dbReference type="CDD" id="cd08518">
    <property type="entry name" value="PBP2_NikA_DppA_OppA_like_19"/>
    <property type="match status" value="1"/>
</dbReference>
<proteinExistence type="inferred from homology"/>
<evidence type="ECO:0000313" key="7">
    <source>
        <dbReference type="Proteomes" id="UP000767334"/>
    </source>
</evidence>
<dbReference type="RefSeq" id="WP_195964087.1">
    <property type="nucleotide sequence ID" value="NZ_JACJLL010000165.1"/>
</dbReference>
<evidence type="ECO:0000256" key="3">
    <source>
        <dbReference type="ARBA" id="ARBA00022448"/>
    </source>
</evidence>